<evidence type="ECO:0000256" key="3">
    <source>
        <dbReference type="SAM" id="SignalP"/>
    </source>
</evidence>
<reference evidence="4" key="2">
    <citation type="submission" date="2018-07" db="EMBL/GenBank/DDBJ databases">
        <authorList>
            <consortium name="NCBI Pathogen Detection Project"/>
        </authorList>
    </citation>
    <scope>NUCLEOTIDE SEQUENCE</scope>
    <source>
        <strain evidence="4">13-1023</strain>
    </source>
</reference>
<sequence>MSVIRDINVISRCWGATAGAVCLLAGLSQPAQAGQTQSHWQTGMATGEMIFSGTLTVSRPQWVWSGYPQTDVRLVPVLTAQGVSYSLPAATILPVLAGHTEVLFPPGQLTLRPRVTVVPGSETRIPVRGYTAAGHSRPGEMTFRVRQVLACQGREMAISGQGWRLLSDTAAPSGDGSLSAPLVKLVNAQFLRIVDYDYPLRPSGLALPVPSRVMDCQTAGIALPEARQPVIHGEGLAGVSLSIFEDVTFTFRDNAEPVVRWQAGLTPEVNYL</sequence>
<reference evidence="4" key="1">
    <citation type="journal article" date="2018" name="Genome Biol.">
        <title>SKESA: strategic k-mer extension for scrupulous assemblies.</title>
        <authorList>
            <person name="Souvorov A."/>
            <person name="Agarwala R."/>
            <person name="Lipman D.J."/>
        </authorList>
    </citation>
    <scope>NUCLEOTIDE SEQUENCE</scope>
    <source>
        <strain evidence="4">13-1023</strain>
    </source>
</reference>
<dbReference type="GO" id="GO:0007155">
    <property type="term" value="P:cell adhesion"/>
    <property type="evidence" value="ECO:0007669"/>
    <property type="project" value="InterPro"/>
</dbReference>
<evidence type="ECO:0000313" key="4">
    <source>
        <dbReference type="EMBL" id="HAC6868149.1"/>
    </source>
</evidence>
<dbReference type="Pfam" id="PF02432">
    <property type="entry name" value="Fimbrial_K88"/>
    <property type="match status" value="1"/>
</dbReference>
<feature type="signal peptide" evidence="3">
    <location>
        <begin position="1"/>
        <end position="33"/>
    </location>
</feature>
<protein>
    <recommendedName>
        <fullName evidence="5">Fimbrial protein</fullName>
    </recommendedName>
</protein>
<organism evidence="4">
    <name type="scientific">Salmonella enterica subsp. enterica serovar Javiana</name>
    <dbReference type="NCBI Taxonomy" id="363569"/>
    <lineage>
        <taxon>Bacteria</taxon>
        <taxon>Pseudomonadati</taxon>
        <taxon>Pseudomonadota</taxon>
        <taxon>Gammaproteobacteria</taxon>
        <taxon>Enterobacterales</taxon>
        <taxon>Enterobacteriaceae</taxon>
        <taxon>Salmonella</taxon>
    </lineage>
</organism>
<comment type="caution">
    <text evidence="4">The sequence shown here is derived from an EMBL/GenBank/DDBJ whole genome shotgun (WGS) entry which is preliminary data.</text>
</comment>
<dbReference type="EMBL" id="DAAMJC010000029">
    <property type="protein sequence ID" value="HAC6868149.1"/>
    <property type="molecule type" value="Genomic_DNA"/>
</dbReference>
<name>A0A607KFY1_SALET</name>
<keyword evidence="1 3" id="KW-0732">Signal</keyword>
<proteinExistence type="inferred from homology"/>
<accession>A0A607KFY1</accession>
<dbReference type="GO" id="GO:0009289">
    <property type="term" value="C:pilus"/>
    <property type="evidence" value="ECO:0007669"/>
    <property type="project" value="InterPro"/>
</dbReference>
<dbReference type="InterPro" id="IPR003467">
    <property type="entry name" value="Fimbrial_K88_FaeH"/>
</dbReference>
<gene>
    <name evidence="4" type="ORF">G0D54_23945</name>
</gene>
<evidence type="ECO:0000256" key="1">
    <source>
        <dbReference type="ARBA" id="ARBA00022729"/>
    </source>
</evidence>
<evidence type="ECO:0000256" key="2">
    <source>
        <dbReference type="ARBA" id="ARBA00049989"/>
    </source>
</evidence>
<feature type="chain" id="PRO_5030145451" description="Fimbrial protein" evidence="3">
    <location>
        <begin position="34"/>
        <end position="272"/>
    </location>
</feature>
<dbReference type="AlphaFoldDB" id="A0A607KFY1"/>
<comment type="similarity">
    <text evidence="2">Belongs to the fimbrial K88 protein family.</text>
</comment>
<evidence type="ECO:0008006" key="5">
    <source>
        <dbReference type="Google" id="ProtNLM"/>
    </source>
</evidence>